<proteinExistence type="predicted"/>
<dbReference type="EMBL" id="BK032830">
    <property type="protein sequence ID" value="DAF62931.1"/>
    <property type="molecule type" value="Genomic_DNA"/>
</dbReference>
<evidence type="ECO:0000256" key="1">
    <source>
        <dbReference type="SAM" id="Coils"/>
    </source>
</evidence>
<accession>A0A8S5TIR7</accession>
<name>A0A8S5TIR7_9CAUD</name>
<reference evidence="2" key="1">
    <citation type="journal article" date="2021" name="Proc. Natl. Acad. Sci. U.S.A.">
        <title>A Catalog of Tens of Thousands of Viruses from Human Metagenomes Reveals Hidden Associations with Chronic Diseases.</title>
        <authorList>
            <person name="Tisza M.J."/>
            <person name="Buck C.B."/>
        </authorList>
    </citation>
    <scope>NUCLEOTIDE SEQUENCE</scope>
    <source>
        <strain evidence="2">Ctu3532</strain>
    </source>
</reference>
<keyword evidence="1" id="KW-0175">Coiled coil</keyword>
<feature type="coiled-coil region" evidence="1">
    <location>
        <begin position="199"/>
        <end position="226"/>
    </location>
</feature>
<protein>
    <submittedName>
        <fullName evidence="2">Uncharacterized protein</fullName>
    </submittedName>
</protein>
<evidence type="ECO:0000313" key="2">
    <source>
        <dbReference type="EMBL" id="DAF62931.1"/>
    </source>
</evidence>
<organism evidence="2">
    <name type="scientific">Caudovirales sp. ctu3532</name>
    <dbReference type="NCBI Taxonomy" id="2827639"/>
    <lineage>
        <taxon>Viruses</taxon>
        <taxon>Duplodnaviria</taxon>
        <taxon>Heunggongvirae</taxon>
        <taxon>Uroviricota</taxon>
        <taxon>Caudoviricetes</taxon>
    </lineage>
</organism>
<sequence length="297" mass="32024">MTKKYTGRYTTDAVKALKGASRLFCQVVGDDTDGSGNIYVTNGFVLYKLVPPEYAAVVQPFTCCEPGNWSIDQNGKREQDEINLPKLFSDAVRDAQDAAPLERVPLAVQLDNKTSAAAFYSRTGNFSAFYDTKYLSAFAYKTFRAARPISAAVAYCDDEPYALVLPIRANENASRAVRAYVSAPETADAGDTKPDSAETDALRTQLAQAQAEIARQAAELAALRETKTPQPAEPKTTAELIVSRFAALDGVTATIKGAQTAAPVVWLTGDTERHADALAAAGAKWSNKKSAYYVRIA</sequence>